<protein>
    <submittedName>
        <fullName evidence="2">ABC transporter substrate-binding protein</fullName>
    </submittedName>
</protein>
<dbReference type="Pfam" id="PF01547">
    <property type="entry name" value="SBP_bac_1"/>
    <property type="match status" value="1"/>
</dbReference>
<dbReference type="PANTHER" id="PTHR43649:SF12">
    <property type="entry name" value="DIACETYLCHITOBIOSE BINDING PROTEIN DASA"/>
    <property type="match status" value="1"/>
</dbReference>
<dbReference type="InterPro" id="IPR006059">
    <property type="entry name" value="SBP"/>
</dbReference>
<dbReference type="EMBL" id="JBHTLU010000031">
    <property type="protein sequence ID" value="MFD1223124.1"/>
    <property type="molecule type" value="Genomic_DNA"/>
</dbReference>
<dbReference type="Proteomes" id="UP001597180">
    <property type="component" value="Unassembled WGS sequence"/>
</dbReference>
<feature type="chain" id="PRO_5045261221" evidence="1">
    <location>
        <begin position="22"/>
        <end position="437"/>
    </location>
</feature>
<dbReference type="RefSeq" id="WP_345589178.1">
    <property type="nucleotide sequence ID" value="NZ_BAABJG010000015.1"/>
</dbReference>
<feature type="signal peptide" evidence="1">
    <location>
        <begin position="1"/>
        <end position="21"/>
    </location>
</feature>
<evidence type="ECO:0000313" key="3">
    <source>
        <dbReference type="Proteomes" id="UP001597180"/>
    </source>
</evidence>
<dbReference type="SUPFAM" id="SSF53850">
    <property type="entry name" value="Periplasmic binding protein-like II"/>
    <property type="match status" value="1"/>
</dbReference>
<evidence type="ECO:0000256" key="1">
    <source>
        <dbReference type="SAM" id="SignalP"/>
    </source>
</evidence>
<gene>
    <name evidence="2" type="ORF">ACFQ4B_23670</name>
</gene>
<organism evidence="2 3">
    <name type="scientific">Paenibacillus vulneris</name>
    <dbReference type="NCBI Taxonomy" id="1133364"/>
    <lineage>
        <taxon>Bacteria</taxon>
        <taxon>Bacillati</taxon>
        <taxon>Bacillota</taxon>
        <taxon>Bacilli</taxon>
        <taxon>Bacillales</taxon>
        <taxon>Paenibacillaceae</taxon>
        <taxon>Paenibacillus</taxon>
    </lineage>
</organism>
<dbReference type="Gene3D" id="3.40.190.10">
    <property type="entry name" value="Periplasmic binding protein-like II"/>
    <property type="match status" value="1"/>
</dbReference>
<name>A0ABW3US27_9BACL</name>
<reference evidence="3" key="1">
    <citation type="journal article" date="2019" name="Int. J. Syst. Evol. Microbiol.">
        <title>The Global Catalogue of Microorganisms (GCM) 10K type strain sequencing project: providing services to taxonomists for standard genome sequencing and annotation.</title>
        <authorList>
            <consortium name="The Broad Institute Genomics Platform"/>
            <consortium name="The Broad Institute Genome Sequencing Center for Infectious Disease"/>
            <person name="Wu L."/>
            <person name="Ma J."/>
        </authorList>
    </citation>
    <scope>NUCLEOTIDE SEQUENCE [LARGE SCALE GENOMIC DNA]</scope>
    <source>
        <strain evidence="3">CCUG 53270</strain>
    </source>
</reference>
<keyword evidence="3" id="KW-1185">Reference proteome</keyword>
<keyword evidence="1" id="KW-0732">Signal</keyword>
<dbReference type="PANTHER" id="PTHR43649">
    <property type="entry name" value="ARABINOSE-BINDING PROTEIN-RELATED"/>
    <property type="match status" value="1"/>
</dbReference>
<proteinExistence type="predicted"/>
<dbReference type="PROSITE" id="PS51257">
    <property type="entry name" value="PROKAR_LIPOPROTEIN"/>
    <property type="match status" value="1"/>
</dbReference>
<dbReference type="InterPro" id="IPR050490">
    <property type="entry name" value="Bact_solute-bd_prot1"/>
</dbReference>
<sequence>MKRYRIVFMSICVLAAAGLSACSKGQPSASQTNDASPPGGERTELFFYSGGGDTTEAFDARFGDALRKKFPNYDITYIPVDTNNRLQQLVTAGKRIDFYYGSIGVFPEFTQIGLQFDMTDLAKKHNVDLSSFEPTLIDAAKMISDGKLYGLPVFNNIMVTYYNKTLFQKFGIPSPKDGMTWDEMHDLARKMTRNDGGKQYIGLVVSPTHVLRLNQFSQPYVDPKTEQATINSDMWKRMYEAYYTIPAQDQGYKDRIVALNNKLPYKDDFLKDQNLAMFVYLSDLQSILSKEMAALDWDIVSMPTFKELPGMGSQAYPTFMSITNQTVNKDAAMEVLKYLVSEEYQTLAAKKAALPVLKSKTVQDALGQSAEFKDKNLKAIFFNQLAPISPKSKYDGAVEKAYTKPQVDLSLGKIDLNTALRTAEEEANKAIEQEKRK</sequence>
<accession>A0ABW3US27</accession>
<comment type="caution">
    <text evidence="2">The sequence shown here is derived from an EMBL/GenBank/DDBJ whole genome shotgun (WGS) entry which is preliminary data.</text>
</comment>
<evidence type="ECO:0000313" key="2">
    <source>
        <dbReference type="EMBL" id="MFD1223124.1"/>
    </source>
</evidence>